<keyword evidence="3" id="KW-1185">Reference proteome</keyword>
<accession>A0AA48I1I6</accession>
<dbReference type="Proteomes" id="UP001233271">
    <property type="component" value="Chromosome 1"/>
</dbReference>
<dbReference type="EMBL" id="AP028212">
    <property type="protein sequence ID" value="BEI87839.1"/>
    <property type="molecule type" value="Genomic_DNA"/>
</dbReference>
<evidence type="ECO:0000256" key="1">
    <source>
        <dbReference type="SAM" id="MobiDB-lite"/>
    </source>
</evidence>
<reference evidence="2" key="1">
    <citation type="journal article" date="2023" name="BMC Genomics">
        <title>Chromosome-level genome assemblies of Cutaneotrichosporon spp. (Trichosporonales, Basidiomycota) reveal imbalanced evolution between nucleotide sequences and chromosome synteny.</title>
        <authorList>
            <person name="Kobayashi Y."/>
            <person name="Kayamori A."/>
            <person name="Aoki K."/>
            <person name="Shiwa Y."/>
            <person name="Matsutani M."/>
            <person name="Fujita N."/>
            <person name="Sugita T."/>
            <person name="Iwasaki W."/>
            <person name="Tanaka N."/>
            <person name="Takashima M."/>
        </authorList>
    </citation>
    <scope>NUCLEOTIDE SEQUENCE</scope>
    <source>
        <strain evidence="2">HIS019</strain>
    </source>
</reference>
<organism evidence="2 3">
    <name type="scientific">Cutaneotrichosporon cavernicola</name>
    <dbReference type="NCBI Taxonomy" id="279322"/>
    <lineage>
        <taxon>Eukaryota</taxon>
        <taxon>Fungi</taxon>
        <taxon>Dikarya</taxon>
        <taxon>Basidiomycota</taxon>
        <taxon>Agaricomycotina</taxon>
        <taxon>Tremellomycetes</taxon>
        <taxon>Trichosporonales</taxon>
        <taxon>Trichosporonaceae</taxon>
        <taxon>Cutaneotrichosporon</taxon>
    </lineage>
</organism>
<dbReference type="GeneID" id="85491710"/>
<proteinExistence type="predicted"/>
<protein>
    <submittedName>
        <fullName evidence="2">Uncharacterized protein</fullName>
    </submittedName>
</protein>
<name>A0AA48I1I6_9TREE</name>
<dbReference type="AlphaFoldDB" id="A0AA48I1I6"/>
<dbReference type="RefSeq" id="XP_060453105.1">
    <property type="nucleotide sequence ID" value="XM_060601644.1"/>
</dbReference>
<sequence length="395" mass="42598">MRTCIDFLLAKKPSTGRILGCGTTSHTTKSASYLLTSPGTLLSPRSYIESIMFDVNRTLSRAEIIHTHSRLVECVNDLETTIAEWVAIPEPKPWSGPIMTFSKSRVAELHENIGVVESALAELADYEWRGTAPKRITFLPKEGEIEVGPFNLIHDMQDGRLFGEAQRCILGLRGQINNPPQTPCEPSNPTFPDSPPPLPPKDKKNSLSSFTSGSPDPAYLGAPYTFPPSAPSLTTANHSRVSQTQAPRRVFRKAVPKVEVVPSTSAIKATANPAKSRATPSGPRRPAIVPTPFTSPGATDQPAGHHAIGYERRKARSTLATPSPTYLGNKPLPVPEPKASHGFLSRLLKPSPTEDGTGVLPLTPPAVRIARPLTPTDRYYPGWIAGIGAQQVPGP</sequence>
<gene>
    <name evidence="2" type="ORF">CcaverHIS019_0105570</name>
</gene>
<feature type="region of interest" description="Disordered" evidence="1">
    <location>
        <begin position="177"/>
        <end position="246"/>
    </location>
</feature>
<evidence type="ECO:0000313" key="3">
    <source>
        <dbReference type="Proteomes" id="UP001233271"/>
    </source>
</evidence>
<evidence type="ECO:0000313" key="2">
    <source>
        <dbReference type="EMBL" id="BEI87839.1"/>
    </source>
</evidence>
<dbReference type="KEGG" id="ccac:CcaHIS019_0105570"/>
<feature type="compositionally biased region" description="Polar residues" evidence="1">
    <location>
        <begin position="231"/>
        <end position="246"/>
    </location>
</feature>